<comment type="caution">
    <text evidence="1">The sequence shown here is derived from an EMBL/GenBank/DDBJ whole genome shotgun (WGS) entry which is preliminary data.</text>
</comment>
<evidence type="ECO:0000313" key="1">
    <source>
        <dbReference type="EMBL" id="CAE7326242.1"/>
    </source>
</evidence>
<dbReference type="AlphaFoldDB" id="A0A812NYD4"/>
<evidence type="ECO:0000313" key="2">
    <source>
        <dbReference type="Proteomes" id="UP000604046"/>
    </source>
</evidence>
<sequence>MWAAGYADARSWEHPHGGRVWRSAPKAPAASSTSWWWHSPTAWPGGGSWWQRSWDEGDQTLKGHARRWTARSDSESGAREDSAAALLQEEGEPEGPLELPTRALTVQGSQQGRAMITGRKLIENRSWRIPSGWYALHVGARPFSALGDEWVQRLELAWPDAPPEGSLPSTRIVGLIHISEQRQPSQCGGGQSVWAVGPICHIIDEAMELPRPLAARGQPGLWKLSPGIQEQLARQLPHATRRRFPAVPRPAGSAWTGSAAHDGRAARASEFLKQRCWTQPSSYSETMDAACIAMSADGLVEIVNARGLHGAAYGVDQNAYRVQSKGVDALFGAISHLGTERQKGNDLQSALDGQMLCKQLMQVRLDLLPERVTDLFFLLAATNSRELAKFQHLGFRVVDSDIGANLAQKEDHRTQLTFEAVVIMCAIYKLGDGYWRIGSMNMSCTGSPRDLKTALMKLEGMGFPRKHEKASQEHMVIEGVRKYLELGRHSVKSADVHVDSSKSMAIRYAIEVASTEHEELSDSEAMARGKQLQERLERPELRAAILEEMHRFTNEKVKPERLRILPVSVKPLSDLRVEVRWEFGEVKRNDTKDHSYLARASQGAS</sequence>
<dbReference type="EMBL" id="CAJNDS010002100">
    <property type="protein sequence ID" value="CAE7326242.1"/>
    <property type="molecule type" value="Genomic_DNA"/>
</dbReference>
<dbReference type="Proteomes" id="UP000604046">
    <property type="component" value="Unassembled WGS sequence"/>
</dbReference>
<evidence type="ECO:0008006" key="3">
    <source>
        <dbReference type="Google" id="ProtNLM"/>
    </source>
</evidence>
<dbReference type="Gene3D" id="2.60.60.30">
    <property type="entry name" value="sav2460 like domains"/>
    <property type="match status" value="1"/>
</dbReference>
<accession>A0A812NYD4</accession>
<gene>
    <name evidence="1" type="ORF">SNAT2548_LOCUS17080</name>
</gene>
<name>A0A812NYD4_9DINO</name>
<protein>
    <recommendedName>
        <fullName evidence="3">TerD domain-containing protein</fullName>
    </recommendedName>
</protein>
<dbReference type="OrthoDB" id="420210at2759"/>
<reference evidence="1" key="1">
    <citation type="submission" date="2021-02" db="EMBL/GenBank/DDBJ databases">
        <authorList>
            <person name="Dougan E. K."/>
            <person name="Rhodes N."/>
            <person name="Thang M."/>
            <person name="Chan C."/>
        </authorList>
    </citation>
    <scope>NUCLEOTIDE SEQUENCE</scope>
</reference>
<keyword evidence="2" id="KW-1185">Reference proteome</keyword>
<proteinExistence type="predicted"/>
<organism evidence="1 2">
    <name type="scientific">Symbiodinium natans</name>
    <dbReference type="NCBI Taxonomy" id="878477"/>
    <lineage>
        <taxon>Eukaryota</taxon>
        <taxon>Sar</taxon>
        <taxon>Alveolata</taxon>
        <taxon>Dinophyceae</taxon>
        <taxon>Suessiales</taxon>
        <taxon>Symbiodiniaceae</taxon>
        <taxon>Symbiodinium</taxon>
    </lineage>
</organism>